<keyword evidence="1" id="KW-0812">Transmembrane</keyword>
<feature type="transmembrane region" description="Helical" evidence="1">
    <location>
        <begin position="63"/>
        <end position="83"/>
    </location>
</feature>
<feature type="transmembrane region" description="Helical" evidence="1">
    <location>
        <begin position="143"/>
        <end position="164"/>
    </location>
</feature>
<accession>A0ABT8R1G8</accession>
<sequence>MFLQILLHLAEGIPADGGPIYAETDLTNLVAEPWNAYSSLTFLLPVIYWFFKLRNHYKDYPFLMACMPLLTLGGIGSTIYHAFRNSEFFLLMDVLPIALLTFSVILYFWWKVLEQWVYVALVAIAYITLRIFIYQIAFGQQTILNLSYFVTGVMMFVPAFLLLLKTNYKGVLIIIIASAFFIFSLIFRQIDTPFVWLPMGTHWLWHVSCAIGAFFLAQYLYMVAHVQNQKVNA</sequence>
<gene>
    <name evidence="2" type="ORF">Q0590_05830</name>
</gene>
<keyword evidence="3" id="KW-1185">Reference proteome</keyword>
<organism evidence="2 3">
    <name type="scientific">Rhodocytophaga aerolata</name>
    <dbReference type="NCBI Taxonomy" id="455078"/>
    <lineage>
        <taxon>Bacteria</taxon>
        <taxon>Pseudomonadati</taxon>
        <taxon>Bacteroidota</taxon>
        <taxon>Cytophagia</taxon>
        <taxon>Cytophagales</taxon>
        <taxon>Rhodocytophagaceae</taxon>
        <taxon>Rhodocytophaga</taxon>
    </lineage>
</organism>
<feature type="transmembrane region" description="Helical" evidence="1">
    <location>
        <begin position="171"/>
        <end position="190"/>
    </location>
</feature>
<evidence type="ECO:0000313" key="2">
    <source>
        <dbReference type="EMBL" id="MDO1445759.1"/>
    </source>
</evidence>
<evidence type="ECO:0008006" key="4">
    <source>
        <dbReference type="Google" id="ProtNLM"/>
    </source>
</evidence>
<keyword evidence="1" id="KW-0472">Membrane</keyword>
<name>A0ABT8R1G8_9BACT</name>
<feature type="transmembrane region" description="Helical" evidence="1">
    <location>
        <begin position="89"/>
        <end position="109"/>
    </location>
</feature>
<protein>
    <recommendedName>
        <fullName evidence="4">Ceramidase</fullName>
    </recommendedName>
</protein>
<proteinExistence type="predicted"/>
<reference evidence="2" key="1">
    <citation type="submission" date="2023-07" db="EMBL/GenBank/DDBJ databases">
        <title>The genome sequence of Rhodocytophaga aerolata KACC 12507.</title>
        <authorList>
            <person name="Zhang X."/>
        </authorList>
    </citation>
    <scope>NUCLEOTIDE SEQUENCE</scope>
    <source>
        <strain evidence="2">KACC 12507</strain>
    </source>
</reference>
<comment type="caution">
    <text evidence="2">The sequence shown here is derived from an EMBL/GenBank/DDBJ whole genome shotgun (WGS) entry which is preliminary data.</text>
</comment>
<dbReference type="RefSeq" id="WP_302036558.1">
    <property type="nucleotide sequence ID" value="NZ_JAUKPO010000002.1"/>
</dbReference>
<feature type="transmembrane region" description="Helical" evidence="1">
    <location>
        <begin position="34"/>
        <end position="51"/>
    </location>
</feature>
<feature type="transmembrane region" description="Helical" evidence="1">
    <location>
        <begin position="116"/>
        <end position="137"/>
    </location>
</feature>
<dbReference type="Proteomes" id="UP001168528">
    <property type="component" value="Unassembled WGS sequence"/>
</dbReference>
<evidence type="ECO:0000313" key="3">
    <source>
        <dbReference type="Proteomes" id="UP001168528"/>
    </source>
</evidence>
<feature type="transmembrane region" description="Helical" evidence="1">
    <location>
        <begin position="202"/>
        <end position="221"/>
    </location>
</feature>
<evidence type="ECO:0000256" key="1">
    <source>
        <dbReference type="SAM" id="Phobius"/>
    </source>
</evidence>
<keyword evidence="1" id="KW-1133">Transmembrane helix</keyword>
<dbReference type="EMBL" id="JAUKPO010000002">
    <property type="protein sequence ID" value="MDO1445759.1"/>
    <property type="molecule type" value="Genomic_DNA"/>
</dbReference>